<name>A0A316DAL0_9BACL</name>
<dbReference type="PROSITE" id="PS51199">
    <property type="entry name" value="SF4_HELICASE"/>
    <property type="match status" value="1"/>
</dbReference>
<evidence type="ECO:0000256" key="5">
    <source>
        <dbReference type="ARBA" id="ARBA00022801"/>
    </source>
</evidence>
<evidence type="ECO:0000313" key="15">
    <source>
        <dbReference type="Proteomes" id="UP000245634"/>
    </source>
</evidence>
<dbReference type="PANTHER" id="PTHR30153">
    <property type="entry name" value="REPLICATIVE DNA HELICASE DNAB"/>
    <property type="match status" value="1"/>
</dbReference>
<keyword evidence="15" id="KW-1185">Reference proteome</keyword>
<dbReference type="GO" id="GO:0005524">
    <property type="term" value="F:ATP binding"/>
    <property type="evidence" value="ECO:0007669"/>
    <property type="project" value="UniProtKB-UniRule"/>
</dbReference>
<evidence type="ECO:0000256" key="9">
    <source>
        <dbReference type="ARBA" id="ARBA00023235"/>
    </source>
</evidence>
<dbReference type="InterPro" id="IPR016136">
    <property type="entry name" value="DNA_helicase_N/primase_C"/>
</dbReference>
<comment type="function">
    <text evidence="12">The main replicative DNA helicase, it participates in initiation and elongation during chromosome replication. Travels ahead of the DNA replisome, separating dsDNA into templates for DNA synthesis. A processive ATP-dependent 5'-3' DNA helicase it has DNA-dependent ATPase activity.</text>
</comment>
<evidence type="ECO:0000256" key="2">
    <source>
        <dbReference type="ARBA" id="ARBA00022515"/>
    </source>
</evidence>
<dbReference type="AlphaFoldDB" id="A0A316DAL0"/>
<dbReference type="NCBIfam" id="NF004384">
    <property type="entry name" value="PRK05748.1"/>
    <property type="match status" value="1"/>
</dbReference>
<dbReference type="NCBIfam" id="TIGR00665">
    <property type="entry name" value="DnaB"/>
    <property type="match status" value="1"/>
</dbReference>
<evidence type="ECO:0000256" key="10">
    <source>
        <dbReference type="ARBA" id="ARBA00048954"/>
    </source>
</evidence>
<dbReference type="RefSeq" id="WP_109689936.1">
    <property type="nucleotide sequence ID" value="NZ_QGGL01000012.1"/>
</dbReference>
<keyword evidence="2 12" id="KW-0639">Primosome</keyword>
<dbReference type="GO" id="GO:0003677">
    <property type="term" value="F:DNA binding"/>
    <property type="evidence" value="ECO:0007669"/>
    <property type="project" value="UniProtKB-UniRule"/>
</dbReference>
<evidence type="ECO:0000256" key="7">
    <source>
        <dbReference type="ARBA" id="ARBA00022840"/>
    </source>
</evidence>
<keyword evidence="6 12" id="KW-0347">Helicase</keyword>
<dbReference type="GO" id="GO:0043139">
    <property type="term" value="F:5'-3' DNA helicase activity"/>
    <property type="evidence" value="ECO:0007669"/>
    <property type="project" value="UniProtKB-EC"/>
</dbReference>
<dbReference type="Proteomes" id="UP000245634">
    <property type="component" value="Unassembled WGS sequence"/>
</dbReference>
<dbReference type="Pfam" id="PF00772">
    <property type="entry name" value="DnaB"/>
    <property type="match status" value="1"/>
</dbReference>
<proteinExistence type="inferred from homology"/>
<comment type="caution">
    <text evidence="14">The sequence shown here is derived from an EMBL/GenBank/DDBJ whole genome shotgun (WGS) entry which is preliminary data.</text>
</comment>
<dbReference type="InterPro" id="IPR027417">
    <property type="entry name" value="P-loop_NTPase"/>
</dbReference>
<evidence type="ECO:0000256" key="3">
    <source>
        <dbReference type="ARBA" id="ARBA00022705"/>
    </source>
</evidence>
<dbReference type="InterPro" id="IPR007694">
    <property type="entry name" value="DNA_helicase_DnaB-like_C"/>
</dbReference>
<gene>
    <name evidence="14" type="ORF">C7459_11213</name>
</gene>
<protein>
    <recommendedName>
        <fullName evidence="11 12">Replicative DNA helicase</fullName>
        <ecNumber evidence="11 12">5.6.2.3</ecNumber>
    </recommendedName>
</protein>
<keyword evidence="9" id="KW-0413">Isomerase</keyword>
<evidence type="ECO:0000313" key="14">
    <source>
        <dbReference type="EMBL" id="PWK10192.1"/>
    </source>
</evidence>
<dbReference type="GO" id="GO:0005829">
    <property type="term" value="C:cytosol"/>
    <property type="evidence" value="ECO:0007669"/>
    <property type="project" value="TreeGrafter"/>
</dbReference>
<dbReference type="EMBL" id="QGGL01000012">
    <property type="protein sequence ID" value="PWK10192.1"/>
    <property type="molecule type" value="Genomic_DNA"/>
</dbReference>
<dbReference type="FunFam" id="3.40.50.300:FF:000076">
    <property type="entry name" value="Replicative DNA helicase"/>
    <property type="match status" value="1"/>
</dbReference>
<comment type="catalytic activity">
    <reaction evidence="10 12">
        <text>ATP + H2O = ADP + phosphate + H(+)</text>
        <dbReference type="Rhea" id="RHEA:13065"/>
        <dbReference type="ChEBI" id="CHEBI:15377"/>
        <dbReference type="ChEBI" id="CHEBI:15378"/>
        <dbReference type="ChEBI" id="CHEBI:30616"/>
        <dbReference type="ChEBI" id="CHEBI:43474"/>
        <dbReference type="ChEBI" id="CHEBI:456216"/>
        <dbReference type="EC" id="5.6.2.3"/>
    </reaction>
</comment>
<dbReference type="OrthoDB" id="9773982at2"/>
<evidence type="ECO:0000256" key="8">
    <source>
        <dbReference type="ARBA" id="ARBA00023125"/>
    </source>
</evidence>
<dbReference type="CDD" id="cd00984">
    <property type="entry name" value="DnaB_C"/>
    <property type="match status" value="1"/>
</dbReference>
<evidence type="ECO:0000256" key="6">
    <source>
        <dbReference type="ARBA" id="ARBA00022806"/>
    </source>
</evidence>
<evidence type="ECO:0000256" key="11">
    <source>
        <dbReference type="NCBIfam" id="TIGR00665"/>
    </source>
</evidence>
<keyword evidence="3 12" id="KW-0235">DNA replication</keyword>
<evidence type="ECO:0000259" key="13">
    <source>
        <dbReference type="PROSITE" id="PS51199"/>
    </source>
</evidence>
<evidence type="ECO:0000256" key="12">
    <source>
        <dbReference type="RuleBase" id="RU362085"/>
    </source>
</evidence>
<dbReference type="SUPFAM" id="SSF48024">
    <property type="entry name" value="N-terminal domain of DnaB helicase"/>
    <property type="match status" value="1"/>
</dbReference>
<dbReference type="InterPro" id="IPR007693">
    <property type="entry name" value="DNA_helicase_DnaB-like_N"/>
</dbReference>
<evidence type="ECO:0000256" key="1">
    <source>
        <dbReference type="ARBA" id="ARBA00008428"/>
    </source>
</evidence>
<feature type="domain" description="SF4 helicase" evidence="13">
    <location>
        <begin position="185"/>
        <end position="452"/>
    </location>
</feature>
<sequence>MSEQHEVTSKQELPHHLESEQATLGAILIELQVSGDVIEILPTADMFHEPKHRTIYGSMLEMIDAGDPVDIVTLSKHLADAGKIESIGGVAYLAQLSNSVPTAANVDFYANTVFEKWRARELIAAQRESAAALQSGEDIEEVMIEVERRTQKAREGRQKGAMTPIKDILMSEFDRSEFAFNQAQSNVPSGGISTGYPDADKMLAGLRRSDLIILAARPAVGKTAFALNLATNVAVREDGTVGIFSLEMAKEQLVGRMICAEGNIDAGRYRTGMFIEDDWPKMTMAVGAMSEAKIFIDDTPGITVQEIRTKCQKLKEKHGLDVVLIDYLQLIAGPRGRRSDNRQQEVAEISRTLKLIARELDITVIALSQLSRSVEQRQDKRPMLSDLRESGSIEQDADIVSFLYRDDYYNPETERKNIVEFIIGKQRGGATGTVELIYIKNFNKFVSLERAPGA</sequence>
<dbReference type="Pfam" id="PF03796">
    <property type="entry name" value="DnaB_C"/>
    <property type="match status" value="1"/>
</dbReference>
<dbReference type="InterPro" id="IPR007692">
    <property type="entry name" value="DNA_helicase_DnaB"/>
</dbReference>
<keyword evidence="8 12" id="KW-0238">DNA-binding</keyword>
<keyword evidence="4 12" id="KW-0547">Nucleotide-binding</keyword>
<organism evidence="14 15">
    <name type="scientific">Tumebacillus permanentifrigoris</name>
    <dbReference type="NCBI Taxonomy" id="378543"/>
    <lineage>
        <taxon>Bacteria</taxon>
        <taxon>Bacillati</taxon>
        <taxon>Bacillota</taxon>
        <taxon>Bacilli</taxon>
        <taxon>Bacillales</taxon>
        <taxon>Alicyclobacillaceae</taxon>
        <taxon>Tumebacillus</taxon>
    </lineage>
</organism>
<comment type="similarity">
    <text evidence="1 12">Belongs to the helicase family. DnaB subfamily.</text>
</comment>
<keyword evidence="7 12" id="KW-0067">ATP-binding</keyword>
<dbReference type="GO" id="GO:0006269">
    <property type="term" value="P:DNA replication, synthesis of primer"/>
    <property type="evidence" value="ECO:0007669"/>
    <property type="project" value="UniProtKB-UniRule"/>
</dbReference>
<keyword evidence="5 12" id="KW-0378">Hydrolase</keyword>
<dbReference type="GO" id="GO:1990077">
    <property type="term" value="C:primosome complex"/>
    <property type="evidence" value="ECO:0007669"/>
    <property type="project" value="UniProtKB-UniRule"/>
</dbReference>
<dbReference type="PANTHER" id="PTHR30153:SF2">
    <property type="entry name" value="REPLICATIVE DNA HELICASE"/>
    <property type="match status" value="1"/>
</dbReference>
<dbReference type="GO" id="GO:0042802">
    <property type="term" value="F:identical protein binding"/>
    <property type="evidence" value="ECO:0007669"/>
    <property type="project" value="UniProtKB-ARBA"/>
</dbReference>
<dbReference type="Gene3D" id="1.10.860.10">
    <property type="entry name" value="DNAb Helicase, Chain A"/>
    <property type="match status" value="1"/>
</dbReference>
<dbReference type="EC" id="5.6.2.3" evidence="11 12"/>
<dbReference type="Gene3D" id="3.40.50.300">
    <property type="entry name" value="P-loop containing nucleotide triphosphate hydrolases"/>
    <property type="match status" value="1"/>
</dbReference>
<reference evidence="14 15" key="1">
    <citation type="submission" date="2018-05" db="EMBL/GenBank/DDBJ databases">
        <title>Genomic Encyclopedia of Type Strains, Phase IV (KMG-IV): sequencing the most valuable type-strain genomes for metagenomic binning, comparative biology and taxonomic classification.</title>
        <authorList>
            <person name="Goeker M."/>
        </authorList>
    </citation>
    <scope>NUCLEOTIDE SEQUENCE [LARGE SCALE GENOMIC DNA]</scope>
    <source>
        <strain evidence="14 15">DSM 18773</strain>
    </source>
</reference>
<accession>A0A316DAL0</accession>
<dbReference type="GO" id="GO:0016887">
    <property type="term" value="F:ATP hydrolysis activity"/>
    <property type="evidence" value="ECO:0007669"/>
    <property type="project" value="RHEA"/>
</dbReference>
<dbReference type="InterPro" id="IPR036185">
    <property type="entry name" value="DNA_heli_DnaB-like_N_sf"/>
</dbReference>
<evidence type="ECO:0000256" key="4">
    <source>
        <dbReference type="ARBA" id="ARBA00022741"/>
    </source>
</evidence>
<dbReference type="SUPFAM" id="SSF52540">
    <property type="entry name" value="P-loop containing nucleoside triphosphate hydrolases"/>
    <property type="match status" value="1"/>
</dbReference>